<name>A0A2Z7AFD5_9LAMI</name>
<sequence length="273" mass="29861">MPPRRRGRATRQTPAESEGQNEEIQRSAPVRRCARLIDDEADVLAARVDEMELIMVTFQPMNPQTFDGDESSSDANHLSSSPSSQRNSMGATGLGLVVISSRRSRVLVILAPVVLAVAVYLGPSFVVSVESNTPRRSVLEFTVLAITVGIMDILRECVHWLDLITPAPPQGRSGGSSRANFGAKLLTARYCSKVNGGQPYCSSLLVDFESAEMTATSRWVEEPAAGVSLMQLLVLVFDYLQFTVTFDRRFPSHPAFIFDDFGGAGLLEFRSCN</sequence>
<evidence type="ECO:0000256" key="2">
    <source>
        <dbReference type="SAM" id="Phobius"/>
    </source>
</evidence>
<keyword evidence="2" id="KW-0812">Transmembrane</keyword>
<feature type="region of interest" description="Disordered" evidence="1">
    <location>
        <begin position="64"/>
        <end position="89"/>
    </location>
</feature>
<accession>A0A2Z7AFD5</accession>
<dbReference type="Proteomes" id="UP000250235">
    <property type="component" value="Unassembled WGS sequence"/>
</dbReference>
<dbReference type="AlphaFoldDB" id="A0A2Z7AFD5"/>
<keyword evidence="2" id="KW-1133">Transmembrane helix</keyword>
<dbReference type="EMBL" id="KV015798">
    <property type="protein sequence ID" value="KZV20328.1"/>
    <property type="molecule type" value="Genomic_DNA"/>
</dbReference>
<evidence type="ECO:0000313" key="4">
    <source>
        <dbReference type="Proteomes" id="UP000250235"/>
    </source>
</evidence>
<feature type="transmembrane region" description="Helical" evidence="2">
    <location>
        <begin position="106"/>
        <end position="126"/>
    </location>
</feature>
<evidence type="ECO:0000256" key="1">
    <source>
        <dbReference type="SAM" id="MobiDB-lite"/>
    </source>
</evidence>
<evidence type="ECO:0000313" key="3">
    <source>
        <dbReference type="EMBL" id="KZV20328.1"/>
    </source>
</evidence>
<feature type="region of interest" description="Disordered" evidence="1">
    <location>
        <begin position="1"/>
        <end position="28"/>
    </location>
</feature>
<keyword evidence="4" id="KW-1185">Reference proteome</keyword>
<proteinExistence type="predicted"/>
<organism evidence="3 4">
    <name type="scientific">Dorcoceras hygrometricum</name>
    <dbReference type="NCBI Taxonomy" id="472368"/>
    <lineage>
        <taxon>Eukaryota</taxon>
        <taxon>Viridiplantae</taxon>
        <taxon>Streptophyta</taxon>
        <taxon>Embryophyta</taxon>
        <taxon>Tracheophyta</taxon>
        <taxon>Spermatophyta</taxon>
        <taxon>Magnoliopsida</taxon>
        <taxon>eudicotyledons</taxon>
        <taxon>Gunneridae</taxon>
        <taxon>Pentapetalae</taxon>
        <taxon>asterids</taxon>
        <taxon>lamiids</taxon>
        <taxon>Lamiales</taxon>
        <taxon>Gesneriaceae</taxon>
        <taxon>Didymocarpoideae</taxon>
        <taxon>Trichosporeae</taxon>
        <taxon>Loxocarpinae</taxon>
        <taxon>Dorcoceras</taxon>
    </lineage>
</organism>
<gene>
    <name evidence="3" type="ORF">F511_42754</name>
</gene>
<keyword evidence="2" id="KW-0472">Membrane</keyword>
<protein>
    <submittedName>
        <fullName evidence="3">Uncharacterized protein</fullName>
    </submittedName>
</protein>
<feature type="compositionally biased region" description="Polar residues" evidence="1">
    <location>
        <begin position="73"/>
        <end position="89"/>
    </location>
</feature>
<reference evidence="3 4" key="1">
    <citation type="journal article" date="2015" name="Proc. Natl. Acad. Sci. U.S.A.">
        <title>The resurrection genome of Boea hygrometrica: A blueprint for survival of dehydration.</title>
        <authorList>
            <person name="Xiao L."/>
            <person name="Yang G."/>
            <person name="Zhang L."/>
            <person name="Yang X."/>
            <person name="Zhao S."/>
            <person name="Ji Z."/>
            <person name="Zhou Q."/>
            <person name="Hu M."/>
            <person name="Wang Y."/>
            <person name="Chen M."/>
            <person name="Xu Y."/>
            <person name="Jin H."/>
            <person name="Xiao X."/>
            <person name="Hu G."/>
            <person name="Bao F."/>
            <person name="Hu Y."/>
            <person name="Wan P."/>
            <person name="Li L."/>
            <person name="Deng X."/>
            <person name="Kuang T."/>
            <person name="Xiang C."/>
            <person name="Zhu J.K."/>
            <person name="Oliver M.J."/>
            <person name="He Y."/>
        </authorList>
    </citation>
    <scope>NUCLEOTIDE SEQUENCE [LARGE SCALE GENOMIC DNA]</scope>
    <source>
        <strain evidence="4">cv. XS01</strain>
    </source>
</reference>